<evidence type="ECO:0000256" key="2">
    <source>
        <dbReference type="ARBA" id="ARBA00022490"/>
    </source>
</evidence>
<dbReference type="InterPro" id="IPR042101">
    <property type="entry name" value="SRP54_N_sf"/>
</dbReference>
<comment type="subcellular location">
    <subcellularLocation>
        <location evidence="10">Cell membrane</location>
        <topology evidence="10">Peripheral membrane protein</topology>
        <orientation evidence="10">Cytoplasmic side</orientation>
    </subcellularLocation>
    <subcellularLocation>
        <location evidence="10">Cytoplasm</location>
    </subcellularLocation>
</comment>
<dbReference type="EMBL" id="RRUE01000002">
    <property type="protein sequence ID" value="RRN44040.1"/>
    <property type="molecule type" value="Genomic_DNA"/>
</dbReference>
<dbReference type="InterPro" id="IPR004390">
    <property type="entry name" value="SR_rcpt_FtsY"/>
</dbReference>
<dbReference type="AlphaFoldDB" id="A0A426FMZ0"/>
<keyword evidence="1 10" id="KW-1003">Cell membrane</keyword>
<dbReference type="GO" id="GO:0005886">
    <property type="term" value="C:plasma membrane"/>
    <property type="evidence" value="ECO:0007669"/>
    <property type="project" value="UniProtKB-SubCell"/>
</dbReference>
<evidence type="ECO:0000259" key="12">
    <source>
        <dbReference type="PROSITE" id="PS00300"/>
    </source>
</evidence>
<dbReference type="FunFam" id="3.40.50.300:FF:000053">
    <property type="entry name" value="Signal recognition particle receptor FtsY"/>
    <property type="match status" value="1"/>
</dbReference>
<feature type="compositionally biased region" description="Low complexity" evidence="11">
    <location>
        <begin position="67"/>
        <end position="136"/>
    </location>
</feature>
<dbReference type="SMART" id="SM00962">
    <property type="entry name" value="SRP54"/>
    <property type="match status" value="1"/>
</dbReference>
<keyword evidence="5 10" id="KW-0342">GTP-binding</keyword>
<evidence type="ECO:0000256" key="9">
    <source>
        <dbReference type="ARBA" id="ARBA00053570"/>
    </source>
</evidence>
<accession>A0A426FMZ0</accession>
<dbReference type="InterPro" id="IPR003593">
    <property type="entry name" value="AAA+_ATPase"/>
</dbReference>
<dbReference type="Gene3D" id="1.20.120.140">
    <property type="entry name" value="Signal recognition particle SRP54, nucleotide-binding domain"/>
    <property type="match status" value="1"/>
</dbReference>
<keyword evidence="3 10" id="KW-0547">Nucleotide-binding</keyword>
<dbReference type="HAMAP" id="MF_00920">
    <property type="entry name" value="FtsY"/>
    <property type="match status" value="1"/>
</dbReference>
<comment type="function">
    <text evidence="9 10">Involved in targeting and insertion of nascent membrane proteins into the cytoplasmic membrane. Acts as a receptor for the complex formed by the signal recognition particle (SRP) and the ribosome-nascent chain (RNC). Interaction with SRP-RNC leads to the transfer of the RNC complex to the Sec translocase for insertion into the membrane, the hydrolysis of GTP by both Ffh and FtsY, and the dissociation of the SRP-FtsY complex into the individual components.</text>
</comment>
<evidence type="ECO:0000256" key="1">
    <source>
        <dbReference type="ARBA" id="ARBA00022475"/>
    </source>
</evidence>
<evidence type="ECO:0000256" key="10">
    <source>
        <dbReference type="HAMAP-Rule" id="MF_00920"/>
    </source>
</evidence>
<evidence type="ECO:0000256" key="6">
    <source>
        <dbReference type="ARBA" id="ARBA00023136"/>
    </source>
</evidence>
<organism evidence="13 14">
    <name type="scientific">Lautropia dentalis</name>
    <dbReference type="NCBI Taxonomy" id="2490857"/>
    <lineage>
        <taxon>Bacteria</taxon>
        <taxon>Pseudomonadati</taxon>
        <taxon>Pseudomonadota</taxon>
        <taxon>Betaproteobacteria</taxon>
        <taxon>Burkholderiales</taxon>
        <taxon>Burkholderiaceae</taxon>
        <taxon>Lautropia</taxon>
    </lineage>
</organism>
<dbReference type="GO" id="GO:0003924">
    <property type="term" value="F:GTPase activity"/>
    <property type="evidence" value="ECO:0007669"/>
    <property type="project" value="UniProtKB-UniRule"/>
</dbReference>
<dbReference type="InterPro" id="IPR013822">
    <property type="entry name" value="Signal_recog_particl_SRP54_hlx"/>
</dbReference>
<evidence type="ECO:0000313" key="14">
    <source>
        <dbReference type="Proteomes" id="UP000270261"/>
    </source>
</evidence>
<comment type="catalytic activity">
    <reaction evidence="8 10">
        <text>GTP + H2O = GDP + phosphate + H(+)</text>
        <dbReference type="Rhea" id="RHEA:19669"/>
        <dbReference type="ChEBI" id="CHEBI:15377"/>
        <dbReference type="ChEBI" id="CHEBI:15378"/>
        <dbReference type="ChEBI" id="CHEBI:37565"/>
        <dbReference type="ChEBI" id="CHEBI:43474"/>
        <dbReference type="ChEBI" id="CHEBI:58189"/>
        <dbReference type="EC" id="3.6.5.4"/>
    </reaction>
</comment>
<dbReference type="GO" id="GO:0005737">
    <property type="term" value="C:cytoplasm"/>
    <property type="evidence" value="ECO:0007669"/>
    <property type="project" value="UniProtKB-SubCell"/>
</dbReference>
<evidence type="ECO:0000313" key="13">
    <source>
        <dbReference type="EMBL" id="RRN44040.1"/>
    </source>
</evidence>
<dbReference type="InterPro" id="IPR027417">
    <property type="entry name" value="P-loop_NTPase"/>
</dbReference>
<dbReference type="PANTHER" id="PTHR43134:SF1">
    <property type="entry name" value="SIGNAL RECOGNITION PARTICLE RECEPTOR SUBUNIT ALPHA"/>
    <property type="match status" value="1"/>
</dbReference>
<dbReference type="SUPFAM" id="SSF52540">
    <property type="entry name" value="P-loop containing nucleoside triphosphate hydrolases"/>
    <property type="match status" value="1"/>
</dbReference>
<protein>
    <recommendedName>
        <fullName evidence="10">Signal recognition particle receptor FtsY</fullName>
        <shortName evidence="10">SRP receptor</shortName>
        <ecNumber evidence="10">3.6.5.4</ecNumber>
    </recommendedName>
</protein>
<comment type="caution">
    <text evidence="13">The sequence shown here is derived from an EMBL/GenBank/DDBJ whole genome shotgun (WGS) entry which is preliminary data.</text>
</comment>
<sequence length="531" mass="55127">MFGFFRRKNQDQKAAEAAAEFAAAAERTEAEQQALAEARQAVANGTATLVQQALVMQADEAAQQAAAATPAATPATTPVTEAAAVPGPGTPAPTGMSPAEAAATASTATAESTTAAASPAAAISTTATASPAPAAPADDEAARRAMVEQAALQVERDLAAQAEANRQAEAAAHAGHAASANEAAAVAAREAQARQAAAEAAQAPAALPTTYGDSEIVPPTQALPEAVRPARAGWFERLRGGLARTRSQLGSILSRSKIDESLYEDLETALLASDTGYGTTEWLLGQLRERVKRDRIQDAATLKTALIDILTDLLTPLEKPIDVDRASPLVMMIAGVNGAGKTTSIGKLARHLHQIEQSVLLAAGDTFRAAAREQLARWGERNQVHVIANEGGDPAAVAFDAIKAGQARGIDVVMVDTAGRLPTQRHLMDELKKIRRVMGKAMDDAPHEVLLVLDGNTGQNMLAQVQAFDEAVQLTGLIVTKLDGTAKGGAIAALAHTRRDNPLPVYFIGVGEGVEDLQGFSAREFATALLV</sequence>
<dbReference type="GO" id="GO:0006614">
    <property type="term" value="P:SRP-dependent cotranslational protein targeting to membrane"/>
    <property type="evidence" value="ECO:0007669"/>
    <property type="project" value="InterPro"/>
</dbReference>
<keyword evidence="6 10" id="KW-0472">Membrane</keyword>
<dbReference type="EC" id="3.6.5.4" evidence="10"/>
<evidence type="ECO:0000256" key="3">
    <source>
        <dbReference type="ARBA" id="ARBA00022741"/>
    </source>
</evidence>
<dbReference type="Gene3D" id="3.40.50.300">
    <property type="entry name" value="P-loop containing nucleotide triphosphate hydrolases"/>
    <property type="match status" value="1"/>
</dbReference>
<dbReference type="PROSITE" id="PS00300">
    <property type="entry name" value="SRP54"/>
    <property type="match status" value="1"/>
</dbReference>
<evidence type="ECO:0000256" key="5">
    <source>
        <dbReference type="ARBA" id="ARBA00023134"/>
    </source>
</evidence>
<keyword evidence="7 10" id="KW-0675">Receptor</keyword>
<evidence type="ECO:0000256" key="8">
    <source>
        <dbReference type="ARBA" id="ARBA00048027"/>
    </source>
</evidence>
<keyword evidence="4 10" id="KW-0378">Hydrolase</keyword>
<dbReference type="GO" id="GO:0005047">
    <property type="term" value="F:signal recognition particle binding"/>
    <property type="evidence" value="ECO:0007669"/>
    <property type="project" value="TreeGrafter"/>
</dbReference>
<dbReference type="Pfam" id="PF02881">
    <property type="entry name" value="SRP54_N"/>
    <property type="match status" value="1"/>
</dbReference>
<dbReference type="PANTHER" id="PTHR43134">
    <property type="entry name" value="SIGNAL RECOGNITION PARTICLE RECEPTOR SUBUNIT ALPHA"/>
    <property type="match status" value="1"/>
</dbReference>
<dbReference type="SUPFAM" id="SSF47364">
    <property type="entry name" value="Domain of the SRP/SRP receptor G-proteins"/>
    <property type="match status" value="1"/>
</dbReference>
<evidence type="ECO:0000256" key="11">
    <source>
        <dbReference type="SAM" id="MobiDB-lite"/>
    </source>
</evidence>
<dbReference type="SMART" id="SM00963">
    <property type="entry name" value="SRP54_N"/>
    <property type="match status" value="1"/>
</dbReference>
<reference evidence="13 14" key="1">
    <citation type="submission" date="2018-11" db="EMBL/GenBank/DDBJ databases">
        <title>Genome sequencing of Lautropia sp. KCOM 2505 (= ChDC F240).</title>
        <authorList>
            <person name="Kook J.-K."/>
            <person name="Park S.-N."/>
            <person name="Lim Y.K."/>
        </authorList>
    </citation>
    <scope>NUCLEOTIDE SEQUENCE [LARGE SCALE GENOMIC DNA]</scope>
    <source>
        <strain evidence="13 14">KCOM 2505</strain>
    </source>
</reference>
<dbReference type="InterPro" id="IPR000897">
    <property type="entry name" value="SRP54_GTPase_dom"/>
</dbReference>
<dbReference type="NCBIfam" id="TIGR00064">
    <property type="entry name" value="ftsY"/>
    <property type="match status" value="1"/>
</dbReference>
<keyword evidence="2 10" id="KW-0963">Cytoplasm</keyword>
<keyword evidence="14" id="KW-1185">Reference proteome</keyword>
<feature type="binding site" evidence="10">
    <location>
        <begin position="416"/>
        <end position="420"/>
    </location>
    <ligand>
        <name>GTP</name>
        <dbReference type="ChEBI" id="CHEBI:37565"/>
    </ligand>
</feature>
<dbReference type="GO" id="GO:0005525">
    <property type="term" value="F:GTP binding"/>
    <property type="evidence" value="ECO:0007669"/>
    <property type="project" value="UniProtKB-UniRule"/>
</dbReference>
<comment type="subunit">
    <text evidence="10">Part of the signal recognition particle protein translocation system, which is composed of SRP and FtsY. SRP is a ribonucleoprotein composed of Ffh and a 4.5S RNA molecule.</text>
</comment>
<name>A0A426FMZ0_9BURK</name>
<dbReference type="CDD" id="cd17874">
    <property type="entry name" value="FtsY"/>
    <property type="match status" value="1"/>
</dbReference>
<feature type="binding site" evidence="10">
    <location>
        <begin position="480"/>
        <end position="483"/>
    </location>
    <ligand>
        <name>GTP</name>
        <dbReference type="ChEBI" id="CHEBI:37565"/>
    </ligand>
</feature>
<dbReference type="InterPro" id="IPR036225">
    <property type="entry name" value="SRP/SRP_N"/>
</dbReference>
<feature type="region of interest" description="Disordered" evidence="11">
    <location>
        <begin position="67"/>
        <end position="144"/>
    </location>
</feature>
<feature type="binding site" evidence="10">
    <location>
        <begin position="335"/>
        <end position="342"/>
    </location>
    <ligand>
        <name>GTP</name>
        <dbReference type="ChEBI" id="CHEBI:37565"/>
    </ligand>
</feature>
<gene>
    <name evidence="10 13" type="primary">ftsY</name>
    <name evidence="13" type="ORF">EHV23_11705</name>
</gene>
<evidence type="ECO:0000256" key="7">
    <source>
        <dbReference type="ARBA" id="ARBA00023170"/>
    </source>
</evidence>
<dbReference type="Pfam" id="PF00448">
    <property type="entry name" value="SRP54"/>
    <property type="match status" value="1"/>
</dbReference>
<dbReference type="Proteomes" id="UP000270261">
    <property type="component" value="Unassembled WGS sequence"/>
</dbReference>
<dbReference type="OrthoDB" id="9804720at2"/>
<dbReference type="SMART" id="SM00382">
    <property type="entry name" value="AAA"/>
    <property type="match status" value="1"/>
</dbReference>
<dbReference type="FunFam" id="1.20.120.140:FF:000002">
    <property type="entry name" value="Signal recognition particle receptor FtsY"/>
    <property type="match status" value="1"/>
</dbReference>
<comment type="similarity">
    <text evidence="10">Belongs to the GTP-binding SRP family. FtsY subfamily.</text>
</comment>
<evidence type="ECO:0000256" key="4">
    <source>
        <dbReference type="ARBA" id="ARBA00022801"/>
    </source>
</evidence>
<feature type="domain" description="SRP54-type proteins GTP-binding" evidence="12">
    <location>
        <begin position="504"/>
        <end position="517"/>
    </location>
</feature>
<proteinExistence type="inferred from homology"/>